<feature type="region of interest" description="Disordered" evidence="1">
    <location>
        <begin position="120"/>
        <end position="174"/>
    </location>
</feature>
<evidence type="ECO:0008006" key="4">
    <source>
        <dbReference type="Google" id="ProtNLM"/>
    </source>
</evidence>
<evidence type="ECO:0000313" key="3">
    <source>
        <dbReference type="Proteomes" id="UP000245946"/>
    </source>
</evidence>
<feature type="compositionally biased region" description="Basic and acidic residues" evidence="1">
    <location>
        <begin position="120"/>
        <end position="129"/>
    </location>
</feature>
<dbReference type="SUPFAM" id="SSF52113">
    <property type="entry name" value="BRCT domain"/>
    <property type="match status" value="1"/>
</dbReference>
<reference evidence="2 3" key="1">
    <citation type="journal article" date="2018" name="Mol. Biol. Evol.">
        <title>Broad Genomic Sampling Reveals a Smut Pathogenic Ancestry of the Fungal Clade Ustilaginomycotina.</title>
        <authorList>
            <person name="Kijpornyongpan T."/>
            <person name="Mondo S.J."/>
            <person name="Barry K."/>
            <person name="Sandor L."/>
            <person name="Lee J."/>
            <person name="Lipzen A."/>
            <person name="Pangilinan J."/>
            <person name="LaButti K."/>
            <person name="Hainaut M."/>
            <person name="Henrissat B."/>
            <person name="Grigoriev I.V."/>
            <person name="Spatafora J.W."/>
            <person name="Aime M.C."/>
        </authorList>
    </citation>
    <scope>NUCLEOTIDE SEQUENCE [LARGE SCALE GENOMIC DNA]</scope>
    <source>
        <strain evidence="2 3">MCA 4186</strain>
    </source>
</reference>
<dbReference type="Proteomes" id="UP000245946">
    <property type="component" value="Unassembled WGS sequence"/>
</dbReference>
<protein>
    <recommendedName>
        <fullName evidence="4">BRCT domain-containing protein</fullName>
    </recommendedName>
</protein>
<feature type="region of interest" description="Disordered" evidence="1">
    <location>
        <begin position="269"/>
        <end position="426"/>
    </location>
</feature>
<name>A0A316ZJC6_9BASI</name>
<feature type="compositionally biased region" description="Polar residues" evidence="1">
    <location>
        <begin position="571"/>
        <end position="582"/>
    </location>
</feature>
<feature type="compositionally biased region" description="Low complexity" evidence="1">
    <location>
        <begin position="710"/>
        <end position="721"/>
    </location>
</feature>
<evidence type="ECO:0000313" key="2">
    <source>
        <dbReference type="EMBL" id="PWO01219.1"/>
    </source>
</evidence>
<evidence type="ECO:0000256" key="1">
    <source>
        <dbReference type="SAM" id="MobiDB-lite"/>
    </source>
</evidence>
<dbReference type="STRING" id="58919.A0A316ZJC6"/>
<feature type="compositionally biased region" description="Acidic residues" evidence="1">
    <location>
        <begin position="349"/>
        <end position="366"/>
    </location>
</feature>
<keyword evidence="3" id="KW-1185">Reference proteome</keyword>
<dbReference type="InterPro" id="IPR036420">
    <property type="entry name" value="BRCT_dom_sf"/>
</dbReference>
<feature type="compositionally biased region" description="Low complexity" evidence="1">
    <location>
        <begin position="926"/>
        <end position="943"/>
    </location>
</feature>
<feature type="compositionally biased region" description="Low complexity" evidence="1">
    <location>
        <begin position="415"/>
        <end position="426"/>
    </location>
</feature>
<feature type="compositionally biased region" description="Low complexity" evidence="1">
    <location>
        <begin position="605"/>
        <end position="620"/>
    </location>
</feature>
<feature type="compositionally biased region" description="Basic and acidic residues" evidence="1">
    <location>
        <begin position="583"/>
        <end position="599"/>
    </location>
</feature>
<feature type="compositionally biased region" description="Acidic residues" evidence="1">
    <location>
        <begin position="621"/>
        <end position="656"/>
    </location>
</feature>
<feature type="compositionally biased region" description="Acidic residues" evidence="1">
    <location>
        <begin position="139"/>
        <end position="149"/>
    </location>
</feature>
<proteinExistence type="predicted"/>
<accession>A0A316ZJC6</accession>
<feature type="compositionally biased region" description="Pro residues" evidence="1">
    <location>
        <begin position="748"/>
        <end position="775"/>
    </location>
</feature>
<dbReference type="AlphaFoldDB" id="A0A316ZJC6"/>
<sequence>MPSATPRSTTLTRPDGLPLAIHVPTQCAAAQRARWLSLIRRNGGSEAHRIGKADLLLFDLDTPAQSKQMMRSTAGFQPPIPAVTAQWLEDSVQAGALQDIGSSAYNPAVQLKLLEARQAHEASEAHAAARQEALQDQPQEQEEEQEEAEQPAPPPVQRPAPVAAARHVPSKSRVPYDSVDREQIVEYLAAREEPWSVLQVSKDLAAQTQRHTAASYQTHLANNMRDGQQYANRARQRKAEAAAALQDAVAASAGASRVPGLAAAEVAAAAMQAQKKKKAPARASAGGSAQVEERRAGPSARPASNADAQQQSIEVAAGVPHQDGSEAPAVAAASKGTAPRVSFRAPASAEDDEEFEPLSEAEENAESADAPAPPAVAAAAPVSSHGKSAAPAEAVPAEAAPLRSEDGAAPPPAAPAAAAPAEAVARPAATFTVPERQLLATMLADILSDAQAAANNAESADQELALDPPDALWHDLTDTYPHHTAEEWRTHYLKNEARYLALARDVLDMQGETQTQQQTQGASQDSSQGQSERDELATPVPGSINEINVKAEALQSSPTRPDVVAAPQPESRASTEAAQSASDEQRDAEQDEQLEKGAQEDDAQDAQGEQDQQVEQGPQDEQNEQGEQDEQLDEQGEDDEEDEESASEAAADEEMAVEASSPLRAVEDESPADDRDMSPAFHADVSQRSLHHDAKRRSLTAALQSDRQEAASQTTSPTPAAVPRFDGAPDAEVVQPPEQPVRALPLPIVKPVPSPVAQPLPPPVAAAAPRLPPQPAAKKYVSVAVGSSQVVPLEAVSPQLKRRRSDEAAPAAPAQRLEKRPRHTIADARPAPQAGKPLVPRHSSARYHDFSRDDEEGEPAAEAAATTARVTHKPAREAQQASEAGPSRHAEAERRKMRDVKQWRDRSSAELGVVDNAPASPRRRAAPAAAPPQQAAPALAPPQARERERSNASTTAHTSTHEERLARAKAKFTRDVCAFRDEYGFSIVAQALPYLRSGDVARGRERIEADIAHWGSKYGLSRGDVISSIREAQGDVTEAKRLMQL</sequence>
<feature type="compositionally biased region" description="Basic and acidic residues" evidence="1">
    <location>
        <begin position="886"/>
        <end position="908"/>
    </location>
</feature>
<organism evidence="2 3">
    <name type="scientific">Tilletiopsis washingtonensis</name>
    <dbReference type="NCBI Taxonomy" id="58919"/>
    <lineage>
        <taxon>Eukaryota</taxon>
        <taxon>Fungi</taxon>
        <taxon>Dikarya</taxon>
        <taxon>Basidiomycota</taxon>
        <taxon>Ustilaginomycotina</taxon>
        <taxon>Exobasidiomycetes</taxon>
        <taxon>Entylomatales</taxon>
        <taxon>Entylomatales incertae sedis</taxon>
        <taxon>Tilletiopsis</taxon>
    </lineage>
</organism>
<dbReference type="EMBL" id="KZ819283">
    <property type="protein sequence ID" value="PWO01219.1"/>
    <property type="molecule type" value="Genomic_DNA"/>
</dbReference>
<feature type="region of interest" description="Disordered" evidence="1">
    <location>
        <begin position="791"/>
        <end position="966"/>
    </location>
</feature>
<dbReference type="RefSeq" id="XP_025601497.1">
    <property type="nucleotide sequence ID" value="XM_025744875.1"/>
</dbReference>
<feature type="compositionally biased region" description="Low complexity" evidence="1">
    <location>
        <begin position="367"/>
        <end position="401"/>
    </location>
</feature>
<feature type="compositionally biased region" description="Low complexity" evidence="1">
    <location>
        <begin position="511"/>
        <end position="530"/>
    </location>
</feature>
<gene>
    <name evidence="2" type="ORF">FA09DRAFT_357813</name>
</gene>
<feature type="region of interest" description="Disordered" evidence="1">
    <location>
        <begin position="511"/>
        <end position="775"/>
    </location>
</feature>
<dbReference type="OrthoDB" id="2552742at2759"/>
<dbReference type="GeneID" id="37272419"/>